<dbReference type="OrthoDB" id="34584at2"/>
<dbReference type="GeneID" id="96599593"/>
<evidence type="ECO:0000313" key="4">
    <source>
        <dbReference type="EMBL" id="KMY30069.1"/>
    </source>
</evidence>
<dbReference type="GO" id="GO:0008838">
    <property type="term" value="F:diaminopropionate ammonia-lyase activity"/>
    <property type="evidence" value="ECO:0007669"/>
    <property type="project" value="InterPro"/>
</dbReference>
<dbReference type="NCBIfam" id="TIGR03528">
    <property type="entry name" value="2_3_DAP_am_ly"/>
    <property type="match status" value="1"/>
</dbReference>
<name>A0A0K9F665_9BACI</name>
<sequence>MGKLLWTKNYQYLLQKNVEQVAPFLCNFSTEQVNRVGRFQRTYEKFESTPLRSLNAFASLVGVQSIFVKDESYRFNLNAFKVLGGVYAIGQYVAKKLGRNIDELSFEQLKSLEVKEQLGDLTFISTTDGNHGRGVAWAARELGLTARIYMPTGSAEERLQNIKNEGAYAEITTMNYDDTVRYTSQLATENDWVVIQDTMWEGYEEIPLWIMQGYTTLIKEAVEQVEKAPTHVFLQAGVGSFAGAVVAFLQQYYEQEITFVLVEPFAANCYYESFKAGAEQFVTVGGEMQTIMAGLACGEPNPLAWDLLKTYTKASICCDEEVAATGMRILGNPLATDARIIAGESGAAPVGCFYELMMNEQYTELKDSLQLDENSRVLFINTEGDTDVDNYRNIVWHGKYAKV</sequence>
<comment type="caution">
    <text evidence="4">The sequence shown here is derived from an EMBL/GenBank/DDBJ whole genome shotgun (WGS) entry which is preliminary data.</text>
</comment>
<evidence type="ECO:0000256" key="2">
    <source>
        <dbReference type="ARBA" id="ARBA00022898"/>
    </source>
</evidence>
<dbReference type="Pfam" id="PF00291">
    <property type="entry name" value="PALP"/>
    <property type="match status" value="1"/>
</dbReference>
<dbReference type="Proteomes" id="UP000037326">
    <property type="component" value="Unassembled WGS sequence"/>
</dbReference>
<dbReference type="EMBL" id="LFXJ01000008">
    <property type="protein sequence ID" value="KMY30069.1"/>
    <property type="molecule type" value="Genomic_DNA"/>
</dbReference>
<dbReference type="PATRIC" id="fig|582475.4.peg.4104"/>
<evidence type="ECO:0000256" key="1">
    <source>
        <dbReference type="ARBA" id="ARBA00001933"/>
    </source>
</evidence>
<accession>A0A0K9F665</accession>
<dbReference type="CDD" id="cd00640">
    <property type="entry name" value="Trp-synth-beta_II"/>
    <property type="match status" value="1"/>
</dbReference>
<proteinExistence type="predicted"/>
<dbReference type="InterPro" id="IPR036052">
    <property type="entry name" value="TrpB-like_PALP_sf"/>
</dbReference>
<evidence type="ECO:0000313" key="5">
    <source>
        <dbReference type="Proteomes" id="UP000037326"/>
    </source>
</evidence>
<dbReference type="GO" id="GO:1901605">
    <property type="term" value="P:alpha-amino acid metabolic process"/>
    <property type="evidence" value="ECO:0007669"/>
    <property type="project" value="UniProtKB-ARBA"/>
</dbReference>
<protein>
    <submittedName>
        <fullName evidence="4">Diaminopropionate ammonia-lyase</fullName>
    </submittedName>
</protein>
<reference evidence="5" key="1">
    <citation type="submission" date="2015-07" db="EMBL/GenBank/DDBJ databases">
        <authorList>
            <consortium name="Consortium for Microbial Forensics and Genomics (microFORGE)"/>
            <person name="Knight B.M."/>
            <person name="Roberts D.P."/>
            <person name="Lin D."/>
            <person name="Hari K."/>
            <person name="Fletcher J."/>
            <person name="Melcher U."/>
            <person name="Blagden T."/>
            <person name="Winegar R.A."/>
        </authorList>
    </citation>
    <scope>NUCLEOTIDE SEQUENCE [LARGE SCALE GENOMIC DNA]</scope>
    <source>
        <strain evidence="5">DSM 23493</strain>
    </source>
</reference>
<comment type="cofactor">
    <cofactor evidence="1">
        <name>pyridoxal 5'-phosphate</name>
        <dbReference type="ChEBI" id="CHEBI:597326"/>
    </cofactor>
</comment>
<keyword evidence="4" id="KW-0456">Lyase</keyword>
<dbReference type="GO" id="GO:0030170">
    <property type="term" value="F:pyridoxal phosphate binding"/>
    <property type="evidence" value="ECO:0007669"/>
    <property type="project" value="InterPro"/>
</dbReference>
<feature type="domain" description="Tryptophan synthase beta chain-like PALP" evidence="3">
    <location>
        <begin position="48"/>
        <end position="381"/>
    </location>
</feature>
<gene>
    <name evidence="4" type="ORF">ACZ11_15290</name>
</gene>
<dbReference type="InterPro" id="IPR001926">
    <property type="entry name" value="TrpB-like_PALP"/>
</dbReference>
<dbReference type="InterPro" id="IPR019871">
    <property type="entry name" value="DiNH2propionate_NH3-lyase_sub"/>
</dbReference>
<dbReference type="AlphaFoldDB" id="A0A0K9F665"/>
<dbReference type="PANTHER" id="PTHR42937">
    <property type="match status" value="1"/>
</dbReference>
<dbReference type="PANTHER" id="PTHR42937:SF1">
    <property type="entry name" value="DIAMINOPROPIONATE AMMONIA-LYASE"/>
    <property type="match status" value="1"/>
</dbReference>
<dbReference type="NCBIfam" id="NF006058">
    <property type="entry name" value="PRK08206.1"/>
    <property type="match status" value="1"/>
</dbReference>
<dbReference type="SUPFAM" id="SSF53686">
    <property type="entry name" value="Tryptophan synthase beta subunit-like PLP-dependent enzymes"/>
    <property type="match status" value="1"/>
</dbReference>
<keyword evidence="2" id="KW-0663">Pyridoxal phosphate</keyword>
<dbReference type="InterPro" id="IPR010081">
    <property type="entry name" value="DiNH2opropionate_NH3_lyase"/>
</dbReference>
<dbReference type="NCBIfam" id="TIGR01747">
    <property type="entry name" value="diampropi_NH3ly"/>
    <property type="match status" value="1"/>
</dbReference>
<evidence type="ECO:0000259" key="3">
    <source>
        <dbReference type="Pfam" id="PF00291"/>
    </source>
</evidence>
<dbReference type="Gene3D" id="3.40.50.1100">
    <property type="match status" value="3"/>
</dbReference>
<organism evidence="4 5">
    <name type="scientific">Lysinibacillus xylanilyticus</name>
    <dbReference type="NCBI Taxonomy" id="582475"/>
    <lineage>
        <taxon>Bacteria</taxon>
        <taxon>Bacillati</taxon>
        <taxon>Bacillota</taxon>
        <taxon>Bacilli</taxon>
        <taxon>Bacillales</taxon>
        <taxon>Bacillaceae</taxon>
        <taxon>Lysinibacillus</taxon>
    </lineage>
</organism>
<dbReference type="RefSeq" id="WP_049667399.1">
    <property type="nucleotide sequence ID" value="NZ_LFXJ01000008.1"/>
</dbReference>